<organism evidence="1 2">
    <name type="scientific">Gordonia phage Yvonnetastic</name>
    <dbReference type="NCBI Taxonomy" id="1821566"/>
    <lineage>
        <taxon>Viruses</taxon>
        <taxon>Duplodnaviria</taxon>
        <taxon>Heunggongvirae</taxon>
        <taxon>Uroviricota</taxon>
        <taxon>Caudoviricetes</taxon>
        <taxon>Yvonnevirus</taxon>
        <taxon>Yvonnevirus yvonnetastic</taxon>
        <taxon>Gordonia virus Yvonnetastic</taxon>
    </lineage>
</organism>
<accession>A0A142K989</accession>
<evidence type="ECO:0000313" key="1">
    <source>
        <dbReference type="EMBL" id="AMS02672.1"/>
    </source>
</evidence>
<evidence type="ECO:0000313" key="2">
    <source>
        <dbReference type="Proteomes" id="UP000201371"/>
    </source>
</evidence>
<gene>
    <name evidence="1" type="primary">128</name>
    <name evidence="1" type="ORF">SEA_YVONNETASTIC_128</name>
</gene>
<dbReference type="EMBL" id="KU963248">
    <property type="protein sequence ID" value="AMS02672.1"/>
    <property type="molecule type" value="Genomic_DNA"/>
</dbReference>
<reference evidence="2" key="1">
    <citation type="submission" date="2016-03" db="EMBL/GenBank/DDBJ databases">
        <authorList>
            <person name="Ploux O."/>
        </authorList>
    </citation>
    <scope>NUCLEOTIDE SEQUENCE [LARGE SCALE GENOMIC DNA]</scope>
</reference>
<proteinExistence type="predicted"/>
<dbReference type="KEGG" id="vg:29125090"/>
<keyword evidence="2" id="KW-1185">Reference proteome</keyword>
<protein>
    <submittedName>
        <fullName evidence="1">Uncharacterized protein</fullName>
    </submittedName>
</protein>
<dbReference type="GeneID" id="29125090"/>
<dbReference type="Proteomes" id="UP000201371">
    <property type="component" value="Segment"/>
</dbReference>
<dbReference type="RefSeq" id="YP_009301182.1">
    <property type="nucleotide sequence ID" value="NC_031230.1"/>
</dbReference>
<sequence>MTEIQKVAELNALPIGSIIHEQLGTTRIMQKLHAPIEDSLKMKCAYAWYKPGSSTPIPDLEVQLPVWVISLP</sequence>
<name>A0A142K989_9CAUD</name>